<dbReference type="Pfam" id="PF08241">
    <property type="entry name" value="Methyltransf_11"/>
    <property type="match status" value="1"/>
</dbReference>
<dbReference type="SUPFAM" id="SSF53335">
    <property type="entry name" value="S-adenosyl-L-methionine-dependent methyltransferases"/>
    <property type="match status" value="1"/>
</dbReference>
<dbReference type="InterPro" id="IPR050447">
    <property type="entry name" value="Erg6_SMT_methyltransf"/>
</dbReference>
<accession>V5CAM5</accession>
<evidence type="ECO:0000313" key="3">
    <source>
        <dbReference type="EMBL" id="ESS73868.1"/>
    </source>
</evidence>
<dbReference type="GO" id="GO:0008757">
    <property type="term" value="F:S-adenosylmethionine-dependent methyltransferase activity"/>
    <property type="evidence" value="ECO:0007669"/>
    <property type="project" value="InterPro"/>
</dbReference>
<dbReference type="AlphaFoldDB" id="V5CAM5"/>
<keyword evidence="3" id="KW-0830">Ubiquinone</keyword>
<keyword evidence="1" id="KW-0808">Transferase</keyword>
<keyword evidence="3" id="KW-0489">Methyltransferase</keyword>
<dbReference type="Proteomes" id="UP000017842">
    <property type="component" value="Unassembled WGS sequence"/>
</dbReference>
<evidence type="ECO:0000259" key="2">
    <source>
        <dbReference type="Pfam" id="PF08241"/>
    </source>
</evidence>
<organism evidence="3 4">
    <name type="scientific">Methyloglobulus morosus KoM1</name>
    <dbReference type="NCBI Taxonomy" id="1116472"/>
    <lineage>
        <taxon>Bacteria</taxon>
        <taxon>Pseudomonadati</taxon>
        <taxon>Pseudomonadota</taxon>
        <taxon>Gammaproteobacteria</taxon>
        <taxon>Methylococcales</taxon>
        <taxon>Methylococcaceae</taxon>
        <taxon>Methyloglobulus</taxon>
    </lineage>
</organism>
<keyword evidence="4" id="KW-1185">Reference proteome</keyword>
<sequence length="294" mass="33008">MANKNQTNVPDPELSQSKIVRLPYFDYLLAALKEGNDTVELSFGRHVHWGYWENPKQAVLTTEAFAQASEDLSREVCLAGHIQNNLSVLDVGCGFGGTIAHINENYQGMRLVGVNIDDRQLARAREIVKPTANNTIEFKQGNACALPLPDGAFDVVLAVECIFHFPDREQFFKEACRVLKPGGYLALSDFVPKPVLLPFTKIKLPQKLSDGFYGKCNILCGVEDYRNLAVKTGFTIETERDITVNTLPTYSYLRRLSLKFPVNNIFALIETVTAEGLSKLRLLMYYIYGFQKSL</sequence>
<dbReference type="CDD" id="cd02440">
    <property type="entry name" value="AdoMet_MTases"/>
    <property type="match status" value="1"/>
</dbReference>
<evidence type="ECO:0000313" key="4">
    <source>
        <dbReference type="Proteomes" id="UP000017842"/>
    </source>
</evidence>
<protein>
    <submittedName>
        <fullName evidence="3">Methylase involved in ubiquinone/menaquinone biosynthesis</fullName>
    </submittedName>
</protein>
<dbReference type="STRING" id="1116472.MGMO_8c00050"/>
<proteinExistence type="predicted"/>
<gene>
    <name evidence="3" type="ORF">MGMO_8c00050</name>
</gene>
<dbReference type="eggNOG" id="COG2226">
    <property type="taxonomic scope" value="Bacteria"/>
</dbReference>
<dbReference type="InterPro" id="IPR013216">
    <property type="entry name" value="Methyltransf_11"/>
</dbReference>
<dbReference type="PATRIC" id="fig|1116472.3.peg.181"/>
<dbReference type="OrthoDB" id="529208at2"/>
<name>V5CAM5_9GAMM</name>
<reference evidence="3 4" key="1">
    <citation type="journal article" date="2013" name="Genome Announc.">
        <title>Draft Genome Sequence of the Methanotrophic Gammaproteobacterium Methyloglobulus morosus DSM 22980 Strain KoM1.</title>
        <authorList>
            <person name="Poehlein A."/>
            <person name="Deutzmann J.S."/>
            <person name="Daniel R."/>
            <person name="Simeonova D.D."/>
        </authorList>
    </citation>
    <scope>NUCLEOTIDE SEQUENCE [LARGE SCALE GENOMIC DNA]</scope>
    <source>
        <strain evidence="3 4">KoM1</strain>
    </source>
</reference>
<dbReference type="PANTHER" id="PTHR44068:SF11">
    <property type="entry name" value="GERANYL DIPHOSPHATE 2-C-METHYLTRANSFERASE"/>
    <property type="match status" value="1"/>
</dbReference>
<dbReference type="RefSeq" id="WP_023493103.1">
    <property type="nucleotide sequence ID" value="NZ_AYLO01000008.1"/>
</dbReference>
<comment type="caution">
    <text evidence="3">The sequence shown here is derived from an EMBL/GenBank/DDBJ whole genome shotgun (WGS) entry which is preliminary data.</text>
</comment>
<evidence type="ECO:0000256" key="1">
    <source>
        <dbReference type="ARBA" id="ARBA00022679"/>
    </source>
</evidence>
<dbReference type="PANTHER" id="PTHR44068">
    <property type="entry name" value="ZGC:194242"/>
    <property type="match status" value="1"/>
</dbReference>
<dbReference type="EMBL" id="AYLO01000008">
    <property type="protein sequence ID" value="ESS73868.1"/>
    <property type="molecule type" value="Genomic_DNA"/>
</dbReference>
<dbReference type="GO" id="GO:0032259">
    <property type="term" value="P:methylation"/>
    <property type="evidence" value="ECO:0007669"/>
    <property type="project" value="UniProtKB-KW"/>
</dbReference>
<feature type="domain" description="Methyltransferase type 11" evidence="2">
    <location>
        <begin position="89"/>
        <end position="186"/>
    </location>
</feature>
<dbReference type="Gene3D" id="3.40.50.150">
    <property type="entry name" value="Vaccinia Virus protein VP39"/>
    <property type="match status" value="1"/>
</dbReference>
<dbReference type="InterPro" id="IPR029063">
    <property type="entry name" value="SAM-dependent_MTases_sf"/>
</dbReference>